<dbReference type="Gene3D" id="1.20.1280.50">
    <property type="match status" value="1"/>
</dbReference>
<reference evidence="2" key="2">
    <citation type="submission" date="2020-06" db="EMBL/GenBank/DDBJ databases">
        <title>Helianthus annuus Genome sequencing and assembly Release 2.</title>
        <authorList>
            <person name="Gouzy J."/>
            <person name="Langlade N."/>
            <person name="Munos S."/>
        </authorList>
    </citation>
    <scope>NUCLEOTIDE SEQUENCE</scope>
    <source>
        <tissue evidence="2">Leaves</tissue>
    </source>
</reference>
<dbReference type="EMBL" id="MNCJ02000331">
    <property type="protein sequence ID" value="KAF5761074.1"/>
    <property type="molecule type" value="Genomic_DNA"/>
</dbReference>
<dbReference type="InterPro" id="IPR001810">
    <property type="entry name" value="F-box_dom"/>
</dbReference>
<evidence type="ECO:0000313" key="3">
    <source>
        <dbReference type="Proteomes" id="UP000215914"/>
    </source>
</evidence>
<sequence>MHMNRYQNGNASSSKSLKTSIISSLSSWSNLDHDLLLPILMKLGPVDFLAFSGVCKSWRSLAFANLNKFMGSRRPMSVSFSTSTNNECYLEDFEGRKFKTILPHSTGSTCVGLTCGYLIFFRSITCEFWLVNPLSKCELHFPNFPRSYKVDTNPSIFRGILVFSPSRSQWVLVISQKFTKTVLYSVSGKQATWRFLSLPFPILDIHSFNGKMYTISSSCHLYEVRLNAMPSLTLLGMKNFPERGLLRPEFVNSGKTLYVVSCIARDVYEAYEMDFEQMECMRIEKPTVENAFFVGDWKSSAAVNPDTWAKRQMRNERLGLKDSDQSKIKGRCLITNMWYFPHECFNANLLQ</sequence>
<dbReference type="SUPFAM" id="SSF69322">
    <property type="entry name" value="Tricorn protease domain 2"/>
    <property type="match status" value="1"/>
</dbReference>
<name>A0A9K3DUQ3_HELAN</name>
<accession>A0A9K3DUQ3</accession>
<dbReference type="AlphaFoldDB" id="A0A9K3DUQ3"/>
<feature type="domain" description="F-box" evidence="1">
    <location>
        <begin position="31"/>
        <end position="70"/>
    </location>
</feature>
<organism evidence="2 3">
    <name type="scientific">Helianthus annuus</name>
    <name type="common">Common sunflower</name>
    <dbReference type="NCBI Taxonomy" id="4232"/>
    <lineage>
        <taxon>Eukaryota</taxon>
        <taxon>Viridiplantae</taxon>
        <taxon>Streptophyta</taxon>
        <taxon>Embryophyta</taxon>
        <taxon>Tracheophyta</taxon>
        <taxon>Spermatophyta</taxon>
        <taxon>Magnoliopsida</taxon>
        <taxon>eudicotyledons</taxon>
        <taxon>Gunneridae</taxon>
        <taxon>Pentapetalae</taxon>
        <taxon>asterids</taxon>
        <taxon>campanulids</taxon>
        <taxon>Asterales</taxon>
        <taxon>Asteraceae</taxon>
        <taxon>Asteroideae</taxon>
        <taxon>Heliantheae alliance</taxon>
        <taxon>Heliantheae</taxon>
        <taxon>Helianthus</taxon>
    </lineage>
</organism>
<gene>
    <name evidence="2" type="ORF">HanXRQr2_Chr16g0760821</name>
</gene>
<dbReference type="PANTHER" id="PTHR45463:SF8">
    <property type="entry name" value="OS09G0392200 PROTEIN"/>
    <property type="match status" value="1"/>
</dbReference>
<dbReference type="Pfam" id="PF03478">
    <property type="entry name" value="Beta-prop_KIB1-4"/>
    <property type="match status" value="1"/>
</dbReference>
<dbReference type="InterPro" id="IPR005174">
    <property type="entry name" value="KIB1-4_b-propeller"/>
</dbReference>
<dbReference type="SMART" id="SM00256">
    <property type="entry name" value="FBOX"/>
    <property type="match status" value="1"/>
</dbReference>
<reference evidence="2" key="1">
    <citation type="journal article" date="2017" name="Nature">
        <title>The sunflower genome provides insights into oil metabolism, flowering and Asterid evolution.</title>
        <authorList>
            <person name="Badouin H."/>
            <person name="Gouzy J."/>
            <person name="Grassa C.J."/>
            <person name="Murat F."/>
            <person name="Staton S.E."/>
            <person name="Cottret L."/>
            <person name="Lelandais-Briere C."/>
            <person name="Owens G.L."/>
            <person name="Carrere S."/>
            <person name="Mayjonade B."/>
            <person name="Legrand L."/>
            <person name="Gill N."/>
            <person name="Kane N.C."/>
            <person name="Bowers J.E."/>
            <person name="Hubner S."/>
            <person name="Bellec A."/>
            <person name="Berard A."/>
            <person name="Berges H."/>
            <person name="Blanchet N."/>
            <person name="Boniface M.C."/>
            <person name="Brunel D."/>
            <person name="Catrice O."/>
            <person name="Chaidir N."/>
            <person name="Claudel C."/>
            <person name="Donnadieu C."/>
            <person name="Faraut T."/>
            <person name="Fievet G."/>
            <person name="Helmstetter N."/>
            <person name="King M."/>
            <person name="Knapp S.J."/>
            <person name="Lai Z."/>
            <person name="Le Paslier M.C."/>
            <person name="Lippi Y."/>
            <person name="Lorenzon L."/>
            <person name="Mandel J.R."/>
            <person name="Marage G."/>
            <person name="Marchand G."/>
            <person name="Marquand E."/>
            <person name="Bret-Mestries E."/>
            <person name="Morien E."/>
            <person name="Nambeesan S."/>
            <person name="Nguyen T."/>
            <person name="Pegot-Espagnet P."/>
            <person name="Pouilly N."/>
            <person name="Raftis F."/>
            <person name="Sallet E."/>
            <person name="Schiex T."/>
            <person name="Thomas J."/>
            <person name="Vandecasteele C."/>
            <person name="Vares D."/>
            <person name="Vear F."/>
            <person name="Vautrin S."/>
            <person name="Crespi M."/>
            <person name="Mangin B."/>
            <person name="Burke J.M."/>
            <person name="Salse J."/>
            <person name="Munos S."/>
            <person name="Vincourt P."/>
            <person name="Rieseberg L.H."/>
            <person name="Langlade N.B."/>
        </authorList>
    </citation>
    <scope>NUCLEOTIDE SEQUENCE</scope>
    <source>
        <tissue evidence="2">Leaves</tissue>
    </source>
</reference>
<dbReference type="Pfam" id="PF00646">
    <property type="entry name" value="F-box"/>
    <property type="match status" value="1"/>
</dbReference>
<evidence type="ECO:0000259" key="1">
    <source>
        <dbReference type="SMART" id="SM00256"/>
    </source>
</evidence>
<comment type="caution">
    <text evidence="2">The sequence shown here is derived from an EMBL/GenBank/DDBJ whole genome shotgun (WGS) entry which is preliminary data.</text>
</comment>
<dbReference type="PANTHER" id="PTHR45463">
    <property type="entry name" value="OS09G0392200 PROTEIN"/>
    <property type="match status" value="1"/>
</dbReference>
<dbReference type="Proteomes" id="UP000215914">
    <property type="component" value="Unassembled WGS sequence"/>
</dbReference>
<protein>
    <submittedName>
        <fullName evidence="2">F-box domain-containing protein</fullName>
    </submittedName>
</protein>
<keyword evidence="3" id="KW-1185">Reference proteome</keyword>
<evidence type="ECO:0000313" key="2">
    <source>
        <dbReference type="EMBL" id="KAF5761074.1"/>
    </source>
</evidence>
<proteinExistence type="predicted"/>
<dbReference type="Gramene" id="mRNA:HanXRQr2_Chr16g0760821">
    <property type="protein sequence ID" value="CDS:HanXRQr2_Chr16g0760821.1"/>
    <property type="gene ID" value="HanXRQr2_Chr16g0760821"/>
</dbReference>
<dbReference type="OrthoDB" id="642536at2759"/>
<dbReference type="SUPFAM" id="SSF81383">
    <property type="entry name" value="F-box domain"/>
    <property type="match status" value="1"/>
</dbReference>
<dbReference type="InterPro" id="IPR036047">
    <property type="entry name" value="F-box-like_dom_sf"/>
</dbReference>